<dbReference type="SUPFAM" id="SSF46689">
    <property type="entry name" value="Homeodomain-like"/>
    <property type="match status" value="1"/>
</dbReference>
<dbReference type="Proteomes" id="UP001549749">
    <property type="component" value="Unassembled WGS sequence"/>
</dbReference>
<feature type="domain" description="HTH araC/xylS-type" evidence="5">
    <location>
        <begin position="158"/>
        <end position="258"/>
    </location>
</feature>
<comment type="caution">
    <text evidence="6">The sequence shown here is derived from an EMBL/GenBank/DDBJ whole genome shotgun (WGS) entry which is preliminary data.</text>
</comment>
<keyword evidence="4" id="KW-1133">Transmembrane helix</keyword>
<dbReference type="SMART" id="SM00342">
    <property type="entry name" value="HTH_ARAC"/>
    <property type="match status" value="1"/>
</dbReference>
<evidence type="ECO:0000313" key="7">
    <source>
        <dbReference type="Proteomes" id="UP001549749"/>
    </source>
</evidence>
<evidence type="ECO:0000256" key="4">
    <source>
        <dbReference type="SAM" id="Phobius"/>
    </source>
</evidence>
<dbReference type="Pfam" id="PF20240">
    <property type="entry name" value="DUF6597"/>
    <property type="match status" value="1"/>
</dbReference>
<evidence type="ECO:0000256" key="2">
    <source>
        <dbReference type="ARBA" id="ARBA00023125"/>
    </source>
</evidence>
<dbReference type="PROSITE" id="PS01124">
    <property type="entry name" value="HTH_ARAC_FAMILY_2"/>
    <property type="match status" value="1"/>
</dbReference>
<organism evidence="6 7">
    <name type="scientific">Chitinophaga defluvii</name>
    <dbReference type="NCBI Taxonomy" id="3163343"/>
    <lineage>
        <taxon>Bacteria</taxon>
        <taxon>Pseudomonadati</taxon>
        <taxon>Bacteroidota</taxon>
        <taxon>Chitinophagia</taxon>
        <taxon>Chitinophagales</taxon>
        <taxon>Chitinophagaceae</taxon>
        <taxon>Chitinophaga</taxon>
    </lineage>
</organism>
<reference evidence="6 7" key="1">
    <citation type="submission" date="2024-06" db="EMBL/GenBank/DDBJ databases">
        <title>Chitinophaga defluvii sp. nov., isolated from municipal sewage.</title>
        <authorList>
            <person name="Zhang L."/>
        </authorList>
    </citation>
    <scope>NUCLEOTIDE SEQUENCE [LARGE SCALE GENOMIC DNA]</scope>
    <source>
        <strain evidence="6 7">H8</strain>
    </source>
</reference>
<evidence type="ECO:0000256" key="1">
    <source>
        <dbReference type="ARBA" id="ARBA00023015"/>
    </source>
</evidence>
<evidence type="ECO:0000256" key="3">
    <source>
        <dbReference type="ARBA" id="ARBA00023163"/>
    </source>
</evidence>
<keyword evidence="4" id="KW-0812">Transmembrane</keyword>
<evidence type="ECO:0000259" key="5">
    <source>
        <dbReference type="PROSITE" id="PS01124"/>
    </source>
</evidence>
<keyword evidence="3" id="KW-0804">Transcription</keyword>
<dbReference type="RefSeq" id="WP_354659739.1">
    <property type="nucleotide sequence ID" value="NZ_JBEXAC010000001.1"/>
</dbReference>
<keyword evidence="1" id="KW-0805">Transcription regulation</keyword>
<dbReference type="EMBL" id="JBEXAC010000001">
    <property type="protein sequence ID" value="MET6997099.1"/>
    <property type="molecule type" value="Genomic_DNA"/>
</dbReference>
<dbReference type="InterPro" id="IPR050204">
    <property type="entry name" value="AraC_XylS_family_regulators"/>
</dbReference>
<feature type="transmembrane region" description="Helical" evidence="4">
    <location>
        <begin position="78"/>
        <end position="100"/>
    </location>
</feature>
<keyword evidence="2" id="KW-0238">DNA-binding</keyword>
<evidence type="ECO:0000313" key="6">
    <source>
        <dbReference type="EMBL" id="MET6997099.1"/>
    </source>
</evidence>
<accession>A0ABV2T4P6</accession>
<proteinExistence type="predicted"/>
<dbReference type="PANTHER" id="PTHR46796">
    <property type="entry name" value="HTH-TYPE TRANSCRIPTIONAL ACTIVATOR RHAS-RELATED"/>
    <property type="match status" value="1"/>
</dbReference>
<gene>
    <name evidence="6" type="ORF">ABR189_06950</name>
</gene>
<sequence>MKYYTIAPPPMLAKYVRYYWVLEAGVAPGTEYIHRTMADGSAEMIFHYKGMFDELDVDSQDSYAPAQLHAQTRHFRRFIVGESFGIFGVYLYPFAIPAFFSMPSSVVSNHLPGLDDLLGASGKILEEKMMLAKDNRQRVALISDFLLQQLRKKSPHYTAMHAAVQGVIAIKGMVNVQRLASSYCLSPRQFERKFKELSGFSPKTYARIIRFQAALMEYDHKHKSLTDIAYECGYYDQSHFIHDFREFSGYHPKQYFSGAAEGVAYRDV</sequence>
<keyword evidence="4" id="KW-0472">Membrane</keyword>
<dbReference type="InterPro" id="IPR046532">
    <property type="entry name" value="DUF6597"/>
</dbReference>
<dbReference type="PANTHER" id="PTHR46796:SF13">
    <property type="entry name" value="HTH-TYPE TRANSCRIPTIONAL ACTIVATOR RHAS"/>
    <property type="match status" value="1"/>
</dbReference>
<dbReference type="Gene3D" id="1.10.10.60">
    <property type="entry name" value="Homeodomain-like"/>
    <property type="match status" value="1"/>
</dbReference>
<dbReference type="InterPro" id="IPR018060">
    <property type="entry name" value="HTH_AraC"/>
</dbReference>
<name>A0ABV2T4P6_9BACT</name>
<protein>
    <submittedName>
        <fullName evidence="6">Helix-turn-helix transcriptional regulator</fullName>
    </submittedName>
</protein>
<dbReference type="InterPro" id="IPR009057">
    <property type="entry name" value="Homeodomain-like_sf"/>
</dbReference>
<keyword evidence="7" id="KW-1185">Reference proteome</keyword>
<dbReference type="Pfam" id="PF12833">
    <property type="entry name" value="HTH_18"/>
    <property type="match status" value="1"/>
</dbReference>